<proteinExistence type="predicted"/>
<evidence type="ECO:0000313" key="1">
    <source>
        <dbReference type="EMBL" id="MPC33351.1"/>
    </source>
</evidence>
<reference evidence="1 2" key="1">
    <citation type="submission" date="2019-05" db="EMBL/GenBank/DDBJ databases">
        <title>Another draft genome of Portunus trituberculatus and its Hox gene families provides insights of decapod evolution.</title>
        <authorList>
            <person name="Jeong J.-H."/>
            <person name="Song I."/>
            <person name="Kim S."/>
            <person name="Choi T."/>
            <person name="Kim D."/>
            <person name="Ryu S."/>
            <person name="Kim W."/>
        </authorList>
    </citation>
    <scope>NUCLEOTIDE SEQUENCE [LARGE SCALE GENOMIC DNA]</scope>
    <source>
        <tissue evidence="1">Muscle</tissue>
    </source>
</reference>
<evidence type="ECO:0000313" key="2">
    <source>
        <dbReference type="Proteomes" id="UP000324222"/>
    </source>
</evidence>
<keyword evidence="2" id="KW-1185">Reference proteome</keyword>
<accession>A0A5B7EG84</accession>
<name>A0A5B7EG84_PORTR</name>
<protein>
    <submittedName>
        <fullName evidence="1">Uncharacterized protein</fullName>
    </submittedName>
</protein>
<dbReference type="EMBL" id="VSRR010002814">
    <property type="protein sequence ID" value="MPC33351.1"/>
    <property type="molecule type" value="Genomic_DNA"/>
</dbReference>
<dbReference type="AlphaFoldDB" id="A0A5B7EG84"/>
<organism evidence="1 2">
    <name type="scientific">Portunus trituberculatus</name>
    <name type="common">Swimming crab</name>
    <name type="synonym">Neptunus trituberculatus</name>
    <dbReference type="NCBI Taxonomy" id="210409"/>
    <lineage>
        <taxon>Eukaryota</taxon>
        <taxon>Metazoa</taxon>
        <taxon>Ecdysozoa</taxon>
        <taxon>Arthropoda</taxon>
        <taxon>Crustacea</taxon>
        <taxon>Multicrustacea</taxon>
        <taxon>Malacostraca</taxon>
        <taxon>Eumalacostraca</taxon>
        <taxon>Eucarida</taxon>
        <taxon>Decapoda</taxon>
        <taxon>Pleocyemata</taxon>
        <taxon>Brachyura</taxon>
        <taxon>Eubrachyura</taxon>
        <taxon>Portunoidea</taxon>
        <taxon>Portunidae</taxon>
        <taxon>Portuninae</taxon>
        <taxon>Portunus</taxon>
    </lineage>
</organism>
<sequence>MRRVVHLLTSSPPHCSLTAEQCTSSSFLPFVRHATQVQSIPQEIFGVVGLGIMLHMNKQNDTRFIPQHTSE</sequence>
<gene>
    <name evidence="1" type="ORF">E2C01_026698</name>
</gene>
<comment type="caution">
    <text evidence="1">The sequence shown here is derived from an EMBL/GenBank/DDBJ whole genome shotgun (WGS) entry which is preliminary data.</text>
</comment>
<dbReference type="Proteomes" id="UP000324222">
    <property type="component" value="Unassembled WGS sequence"/>
</dbReference>